<reference evidence="2" key="2">
    <citation type="submission" date="2021-04" db="EMBL/GenBank/DDBJ databases">
        <authorList>
            <person name="Gilroy R."/>
        </authorList>
    </citation>
    <scope>NUCLEOTIDE SEQUENCE</scope>
    <source>
        <strain evidence="2">CHK32-1732</strain>
    </source>
</reference>
<evidence type="ECO:0000313" key="2">
    <source>
        <dbReference type="EMBL" id="HIW91302.1"/>
    </source>
</evidence>
<gene>
    <name evidence="2" type="ORF">H9870_06550</name>
</gene>
<reference evidence="2" key="1">
    <citation type="journal article" date="2021" name="PeerJ">
        <title>Extensive microbial diversity within the chicken gut microbiome revealed by metagenomics and culture.</title>
        <authorList>
            <person name="Gilroy R."/>
            <person name="Ravi A."/>
            <person name="Getino M."/>
            <person name="Pursley I."/>
            <person name="Horton D.L."/>
            <person name="Alikhan N.F."/>
            <person name="Baker D."/>
            <person name="Gharbi K."/>
            <person name="Hall N."/>
            <person name="Watson M."/>
            <person name="Adriaenssens E.M."/>
            <person name="Foster-Nyarko E."/>
            <person name="Jarju S."/>
            <person name="Secka A."/>
            <person name="Antonio M."/>
            <person name="Oren A."/>
            <person name="Chaudhuri R.R."/>
            <person name="La Ragione R."/>
            <person name="Hildebrand F."/>
            <person name="Pallen M.J."/>
        </authorList>
    </citation>
    <scope>NUCLEOTIDE SEQUENCE</scope>
    <source>
        <strain evidence="2">CHK32-1732</strain>
    </source>
</reference>
<name>A0A9D1UKQ0_9CORY</name>
<protein>
    <submittedName>
        <fullName evidence="2">Uncharacterized protein</fullName>
    </submittedName>
</protein>
<keyword evidence="1" id="KW-1133">Transmembrane helix</keyword>
<dbReference type="Proteomes" id="UP000824190">
    <property type="component" value="Unassembled WGS sequence"/>
</dbReference>
<evidence type="ECO:0000256" key="1">
    <source>
        <dbReference type="SAM" id="Phobius"/>
    </source>
</evidence>
<feature type="transmembrane region" description="Helical" evidence="1">
    <location>
        <begin position="85"/>
        <end position="109"/>
    </location>
</feature>
<evidence type="ECO:0000313" key="3">
    <source>
        <dbReference type="Proteomes" id="UP000824190"/>
    </source>
</evidence>
<comment type="caution">
    <text evidence="2">The sequence shown here is derived from an EMBL/GenBank/DDBJ whole genome shotgun (WGS) entry which is preliminary data.</text>
</comment>
<dbReference type="EMBL" id="DXGC01000064">
    <property type="protein sequence ID" value="HIW91302.1"/>
    <property type="molecule type" value="Genomic_DNA"/>
</dbReference>
<keyword evidence="1" id="KW-0472">Membrane</keyword>
<sequence length="120" mass="12830">MNTPPAASPPPLPELEDVLTARTALLSPTPAQVPRIGIPGAIEETPADRARREAQLRAELHATTQELRRITEERTRALEASYSPWSAVALTVVTLLGALLLAAVGAWLFDAGIAWEIGES</sequence>
<dbReference type="AlphaFoldDB" id="A0A9D1UKQ0"/>
<accession>A0A9D1UKQ0</accession>
<proteinExistence type="predicted"/>
<keyword evidence="1" id="KW-0812">Transmembrane</keyword>
<organism evidence="2 3">
    <name type="scientific">Candidatus Corynebacterium avicola</name>
    <dbReference type="NCBI Taxonomy" id="2838527"/>
    <lineage>
        <taxon>Bacteria</taxon>
        <taxon>Bacillati</taxon>
        <taxon>Actinomycetota</taxon>
        <taxon>Actinomycetes</taxon>
        <taxon>Mycobacteriales</taxon>
        <taxon>Corynebacteriaceae</taxon>
        <taxon>Corynebacterium</taxon>
    </lineage>
</organism>